<protein>
    <submittedName>
        <fullName evidence="1">Uncharacterized protein</fullName>
    </submittedName>
</protein>
<evidence type="ECO:0000313" key="1">
    <source>
        <dbReference type="EMBL" id="QFZ83274.1"/>
    </source>
</evidence>
<accession>A0A5Q0M3Z5</accession>
<proteinExistence type="predicted"/>
<dbReference type="AlphaFoldDB" id="A0A5Q0M3Z5"/>
<dbReference type="Proteomes" id="UP000326780">
    <property type="component" value="Chromosome"/>
</dbReference>
<sequence length="155" mass="17208">MRVQYALAIKAGRYVPVGQNEAGIFFLSEQPDNFRIFYLERKRFDGKRLIAVYAGGIFIPHSASLSPRFFILTGAEKLVVVSDAAISKFAHGTGKPAADITSEEMMANLERPVVPFDGAAAYLIREFEGRGFTFWGPQGEAEQTAKSWLLGMRKL</sequence>
<dbReference type="EMBL" id="CP045644">
    <property type="protein sequence ID" value="QFZ83274.1"/>
    <property type="molecule type" value="Genomic_DNA"/>
</dbReference>
<organism evidence="1 2">
    <name type="scientific">Variovorax paradoxus</name>
    <dbReference type="NCBI Taxonomy" id="34073"/>
    <lineage>
        <taxon>Bacteria</taxon>
        <taxon>Pseudomonadati</taxon>
        <taxon>Pseudomonadota</taxon>
        <taxon>Betaproteobacteria</taxon>
        <taxon>Burkholderiales</taxon>
        <taxon>Comamonadaceae</taxon>
        <taxon>Variovorax</taxon>
    </lineage>
</organism>
<reference evidence="1 2" key="1">
    <citation type="submission" date="2019-10" db="EMBL/GenBank/DDBJ databases">
        <title>Complete genome sequence of Variovorax paradoxus 5C-2.</title>
        <authorList>
            <person name="Gogoleva N.E."/>
            <person name="Balkin A.S."/>
        </authorList>
    </citation>
    <scope>NUCLEOTIDE SEQUENCE [LARGE SCALE GENOMIC DNA]</scope>
    <source>
        <strain evidence="1 2">5C-2</strain>
    </source>
</reference>
<name>A0A5Q0M3Z5_VARPD</name>
<evidence type="ECO:0000313" key="2">
    <source>
        <dbReference type="Proteomes" id="UP000326780"/>
    </source>
</evidence>
<gene>
    <name evidence="1" type="ORF">GFK26_11125</name>
</gene>